<dbReference type="GO" id="GO:0035455">
    <property type="term" value="P:response to interferon-alpha"/>
    <property type="evidence" value="ECO:0007669"/>
    <property type="project" value="TreeGrafter"/>
</dbReference>
<evidence type="ECO:0000256" key="3">
    <source>
        <dbReference type="ARBA" id="ARBA00022692"/>
    </source>
</evidence>
<accession>A0A9F2WF13</accession>
<dbReference type="InterPro" id="IPR051517">
    <property type="entry name" value="IFITM_antiviral_protein"/>
</dbReference>
<comment type="subcellular location">
    <subcellularLocation>
        <location evidence="1">Membrane</location>
    </subcellularLocation>
</comment>
<evidence type="ECO:0000313" key="7">
    <source>
        <dbReference type="Proteomes" id="UP000695026"/>
    </source>
</evidence>
<evidence type="ECO:0000256" key="2">
    <source>
        <dbReference type="ARBA" id="ARBA00006843"/>
    </source>
</evidence>
<dbReference type="GO" id="GO:0035456">
    <property type="term" value="P:response to interferon-beta"/>
    <property type="evidence" value="ECO:0007669"/>
    <property type="project" value="TreeGrafter"/>
</dbReference>
<dbReference type="OMA" id="HITWSIS"/>
<sequence>MSSDAVCLDLQPYYDGADTERSGPAALHPDARRLAEEQPKDYVLWSLFNLFFLSFYCFCCLSFAALVFSIKSRDRKVVGDPGSAAAYGKKARCLNIVAFILGIAVTIVCLLLMIVSVRNYLITLREMNIHQ</sequence>
<dbReference type="RefSeq" id="XP_007440579.1">
    <property type="nucleotide sequence ID" value="XM_007440517.2"/>
</dbReference>
<dbReference type="Proteomes" id="UP000695026">
    <property type="component" value="Unplaced"/>
</dbReference>
<dbReference type="GO" id="GO:0005886">
    <property type="term" value="C:plasma membrane"/>
    <property type="evidence" value="ECO:0007669"/>
    <property type="project" value="TreeGrafter"/>
</dbReference>
<evidence type="ECO:0000256" key="5">
    <source>
        <dbReference type="ARBA" id="ARBA00023136"/>
    </source>
</evidence>
<feature type="transmembrane region" description="Helical" evidence="6">
    <location>
        <begin position="42"/>
        <end position="68"/>
    </location>
</feature>
<gene>
    <name evidence="8" type="primary">LOC103048724</name>
</gene>
<proteinExistence type="inferred from homology"/>
<reference evidence="8" key="1">
    <citation type="submission" date="2025-08" db="UniProtKB">
        <authorList>
            <consortium name="RefSeq"/>
        </authorList>
    </citation>
    <scope>IDENTIFICATION</scope>
    <source>
        <tissue evidence="8">Liver</tissue>
    </source>
</reference>
<dbReference type="AlphaFoldDB" id="A0A9F2WF13"/>
<dbReference type="Pfam" id="PF04505">
    <property type="entry name" value="CD225"/>
    <property type="match status" value="1"/>
</dbReference>
<evidence type="ECO:0000313" key="8">
    <source>
        <dbReference type="RefSeq" id="XP_007440579.1"/>
    </source>
</evidence>
<dbReference type="PANTHER" id="PTHR13999">
    <property type="entry name" value="INTERFERON INDUCIBLE TRANSMEMBRANE PROTEIN"/>
    <property type="match status" value="1"/>
</dbReference>
<dbReference type="InterPro" id="IPR007593">
    <property type="entry name" value="CD225/Dispanin_fam"/>
</dbReference>
<keyword evidence="3 6" id="KW-0812">Transmembrane</keyword>
<dbReference type="GO" id="GO:0060337">
    <property type="term" value="P:type I interferon-mediated signaling pathway"/>
    <property type="evidence" value="ECO:0007669"/>
    <property type="project" value="TreeGrafter"/>
</dbReference>
<protein>
    <submittedName>
        <fullName evidence="8">Dispanin subfamily A member 2b-like</fullName>
    </submittedName>
</protein>
<dbReference type="GO" id="GO:0034341">
    <property type="term" value="P:response to type II interferon"/>
    <property type="evidence" value="ECO:0007669"/>
    <property type="project" value="TreeGrafter"/>
</dbReference>
<dbReference type="OrthoDB" id="9906841at2759"/>
<dbReference type="GeneID" id="103048724"/>
<evidence type="ECO:0000256" key="4">
    <source>
        <dbReference type="ARBA" id="ARBA00022989"/>
    </source>
</evidence>
<keyword evidence="7" id="KW-1185">Reference proteome</keyword>
<dbReference type="GO" id="GO:0045071">
    <property type="term" value="P:negative regulation of viral genome replication"/>
    <property type="evidence" value="ECO:0007669"/>
    <property type="project" value="TreeGrafter"/>
</dbReference>
<dbReference type="GO" id="GO:0051607">
    <property type="term" value="P:defense response to virus"/>
    <property type="evidence" value="ECO:0007669"/>
    <property type="project" value="TreeGrafter"/>
</dbReference>
<keyword evidence="5 6" id="KW-0472">Membrane</keyword>
<dbReference type="GO" id="GO:0046597">
    <property type="term" value="P:host-mediated suppression of symbiont invasion"/>
    <property type="evidence" value="ECO:0007669"/>
    <property type="project" value="TreeGrafter"/>
</dbReference>
<comment type="similarity">
    <text evidence="2">Belongs to the CD225/Dispanin family.</text>
</comment>
<dbReference type="PANTHER" id="PTHR13999:SF4">
    <property type="entry name" value="INTERFERON-INDUCED TRANSMEMBRANE PROTEIN 3"/>
    <property type="match status" value="1"/>
</dbReference>
<evidence type="ECO:0000256" key="1">
    <source>
        <dbReference type="ARBA" id="ARBA00004370"/>
    </source>
</evidence>
<feature type="transmembrane region" description="Helical" evidence="6">
    <location>
        <begin position="96"/>
        <end position="117"/>
    </location>
</feature>
<name>A0A9F2WF13_PYTBI</name>
<keyword evidence="4 6" id="KW-1133">Transmembrane helix</keyword>
<dbReference type="KEGG" id="pbi:103048724"/>
<organism evidence="7 8">
    <name type="scientific">Python bivittatus</name>
    <name type="common">Burmese python</name>
    <name type="synonym">Python molurus bivittatus</name>
    <dbReference type="NCBI Taxonomy" id="176946"/>
    <lineage>
        <taxon>Eukaryota</taxon>
        <taxon>Metazoa</taxon>
        <taxon>Chordata</taxon>
        <taxon>Craniata</taxon>
        <taxon>Vertebrata</taxon>
        <taxon>Euteleostomi</taxon>
        <taxon>Lepidosauria</taxon>
        <taxon>Squamata</taxon>
        <taxon>Bifurcata</taxon>
        <taxon>Unidentata</taxon>
        <taxon>Episquamata</taxon>
        <taxon>Toxicofera</taxon>
        <taxon>Serpentes</taxon>
        <taxon>Henophidia</taxon>
        <taxon>Pythonidae</taxon>
        <taxon>Python</taxon>
    </lineage>
</organism>
<evidence type="ECO:0000256" key="6">
    <source>
        <dbReference type="SAM" id="Phobius"/>
    </source>
</evidence>